<protein>
    <submittedName>
        <fullName evidence="3">Uncharacterized protein</fullName>
    </submittedName>
</protein>
<dbReference type="AlphaFoldDB" id="C6LKD4"/>
<accession>C6LKD4</accession>
<proteinExistence type="predicted"/>
<dbReference type="eggNOG" id="ENOG5032WZW">
    <property type="taxonomic scope" value="Bacteria"/>
</dbReference>
<keyword evidence="4" id="KW-1185">Reference proteome</keyword>
<evidence type="ECO:0000256" key="1">
    <source>
        <dbReference type="SAM" id="MobiDB-lite"/>
    </source>
</evidence>
<feature type="compositionally biased region" description="Basic and acidic residues" evidence="1">
    <location>
        <begin position="1"/>
        <end position="17"/>
    </location>
</feature>
<sequence length="207" mass="21507">MGDSYRDRVSGKRKEGKAVPGKTKLPPERRILLSAGVLCLLALAVMVWVLAGGAGTDGSAFTPPPFEEDAVQGVPDVPEELGYSELDAQAYKVSVCGAPVVQDGKAVLYLTDPDSSGVWLKVRILDGTGQVLGESGLLKPGEYVEAVTLSAIPGEDTAVQLKIMAYEPDTYHSAGAAALNTVLHVEQEAGAQAAGTAGFRRIAGKGL</sequence>
<keyword evidence="2" id="KW-0472">Membrane</keyword>
<feature type="region of interest" description="Disordered" evidence="1">
    <location>
        <begin position="1"/>
        <end position="22"/>
    </location>
</feature>
<organism evidence="3 4">
    <name type="scientific">Marvinbryantia formatexigens DSM 14469</name>
    <dbReference type="NCBI Taxonomy" id="478749"/>
    <lineage>
        <taxon>Bacteria</taxon>
        <taxon>Bacillati</taxon>
        <taxon>Bacillota</taxon>
        <taxon>Clostridia</taxon>
        <taxon>Lachnospirales</taxon>
        <taxon>Lachnospiraceae</taxon>
        <taxon>Marvinbryantia</taxon>
    </lineage>
</organism>
<feature type="transmembrane region" description="Helical" evidence="2">
    <location>
        <begin position="31"/>
        <end position="51"/>
    </location>
</feature>
<dbReference type="EMBL" id="ACCL02000024">
    <property type="protein sequence ID" value="EET58833.1"/>
    <property type="molecule type" value="Genomic_DNA"/>
</dbReference>
<evidence type="ECO:0000256" key="2">
    <source>
        <dbReference type="SAM" id="Phobius"/>
    </source>
</evidence>
<comment type="caution">
    <text evidence="3">The sequence shown here is derived from an EMBL/GenBank/DDBJ whole genome shotgun (WGS) entry which is preliminary data.</text>
</comment>
<dbReference type="STRING" id="168384.SAMN05660368_03415"/>
<name>C6LKD4_9FIRM</name>
<keyword evidence="2" id="KW-1133">Transmembrane helix</keyword>
<gene>
    <name evidence="3" type="ORF">BRYFOR_09121</name>
</gene>
<dbReference type="Proteomes" id="UP000005561">
    <property type="component" value="Unassembled WGS sequence"/>
</dbReference>
<keyword evidence="2" id="KW-0812">Transmembrane</keyword>
<reference evidence="3" key="1">
    <citation type="submission" date="2009-07" db="EMBL/GenBank/DDBJ databases">
        <authorList>
            <person name="Weinstock G."/>
            <person name="Sodergren E."/>
            <person name="Clifton S."/>
            <person name="Fulton L."/>
            <person name="Fulton B."/>
            <person name="Courtney L."/>
            <person name="Fronick C."/>
            <person name="Harrison M."/>
            <person name="Strong C."/>
            <person name="Farmer C."/>
            <person name="Delahaunty K."/>
            <person name="Markovic C."/>
            <person name="Hall O."/>
            <person name="Minx P."/>
            <person name="Tomlinson C."/>
            <person name="Mitreva M."/>
            <person name="Nelson J."/>
            <person name="Hou S."/>
            <person name="Wollam A."/>
            <person name="Pepin K.H."/>
            <person name="Johnson M."/>
            <person name="Bhonagiri V."/>
            <person name="Nash W.E."/>
            <person name="Warren W."/>
            <person name="Chinwalla A."/>
            <person name="Mardis E.R."/>
            <person name="Wilson R.K."/>
        </authorList>
    </citation>
    <scope>NUCLEOTIDE SEQUENCE [LARGE SCALE GENOMIC DNA]</scope>
    <source>
        <strain evidence="3">DSM 14469</strain>
    </source>
</reference>
<evidence type="ECO:0000313" key="3">
    <source>
        <dbReference type="EMBL" id="EET58833.1"/>
    </source>
</evidence>
<evidence type="ECO:0000313" key="4">
    <source>
        <dbReference type="Proteomes" id="UP000005561"/>
    </source>
</evidence>